<dbReference type="Proteomes" id="UP000243217">
    <property type="component" value="Unassembled WGS sequence"/>
</dbReference>
<keyword evidence="8" id="KW-1133">Transmembrane helix</keyword>
<dbReference type="GO" id="GO:0030245">
    <property type="term" value="P:cellulose catabolic process"/>
    <property type="evidence" value="ECO:0007669"/>
    <property type="project" value="UniProtKB-KW"/>
</dbReference>
<dbReference type="Pfam" id="PF00150">
    <property type="entry name" value="Cellulase"/>
    <property type="match status" value="1"/>
</dbReference>
<dbReference type="SUPFAM" id="SSF51445">
    <property type="entry name" value="(Trans)glycosidases"/>
    <property type="match status" value="1"/>
</dbReference>
<evidence type="ECO:0000256" key="5">
    <source>
        <dbReference type="ARBA" id="ARBA00023295"/>
    </source>
</evidence>
<dbReference type="InterPro" id="IPR017853">
    <property type="entry name" value="GH"/>
</dbReference>
<keyword evidence="8" id="KW-0812">Transmembrane</keyword>
<reference evidence="10 11" key="1">
    <citation type="journal article" date="2014" name="Genome Biol. Evol.">
        <title>The secreted proteins of Achlya hypogyna and Thraustotheca clavata identify the ancestral oomycete secretome and reveal gene acquisitions by horizontal gene transfer.</title>
        <authorList>
            <person name="Misner I."/>
            <person name="Blouin N."/>
            <person name="Leonard G."/>
            <person name="Richards T.A."/>
            <person name="Lane C.E."/>
        </authorList>
    </citation>
    <scope>NUCLEOTIDE SEQUENCE [LARGE SCALE GENOMIC DNA]</scope>
    <source>
        <strain evidence="10 11">ATCC 34112</strain>
    </source>
</reference>
<proteinExistence type="inferred from homology"/>
<evidence type="ECO:0000259" key="9">
    <source>
        <dbReference type="Pfam" id="PF00150"/>
    </source>
</evidence>
<evidence type="ECO:0000313" key="10">
    <source>
        <dbReference type="EMBL" id="OQR89430.1"/>
    </source>
</evidence>
<comment type="caution">
    <text evidence="10">The sequence shown here is derived from an EMBL/GenBank/DDBJ whole genome shotgun (WGS) entry which is preliminary data.</text>
</comment>
<evidence type="ECO:0000256" key="3">
    <source>
        <dbReference type="ARBA" id="ARBA00023001"/>
    </source>
</evidence>
<keyword evidence="6" id="KW-0624">Polysaccharide degradation</keyword>
<feature type="domain" description="Glycoside hydrolase family 5" evidence="9">
    <location>
        <begin position="186"/>
        <end position="519"/>
    </location>
</feature>
<dbReference type="Gene3D" id="3.20.20.80">
    <property type="entry name" value="Glycosidases"/>
    <property type="match status" value="1"/>
</dbReference>
<dbReference type="InterPro" id="IPR001547">
    <property type="entry name" value="Glyco_hydro_5"/>
</dbReference>
<accession>A0A1V9YV46</accession>
<gene>
    <name evidence="10" type="ORF">THRCLA_09745</name>
</gene>
<dbReference type="PANTHER" id="PTHR35923">
    <property type="entry name" value="MAJOR EXTRACELLULAR ENDOGLUCANASE"/>
    <property type="match status" value="1"/>
</dbReference>
<keyword evidence="4" id="KW-0119">Carbohydrate metabolism</keyword>
<evidence type="ECO:0000256" key="1">
    <source>
        <dbReference type="ARBA" id="ARBA00005641"/>
    </source>
</evidence>
<evidence type="ECO:0000256" key="6">
    <source>
        <dbReference type="ARBA" id="ARBA00023326"/>
    </source>
</evidence>
<keyword evidence="11" id="KW-1185">Reference proteome</keyword>
<dbReference type="STRING" id="74557.A0A1V9YV46"/>
<keyword evidence="3" id="KW-0136">Cellulose degradation</keyword>
<evidence type="ECO:0000256" key="4">
    <source>
        <dbReference type="ARBA" id="ARBA00023277"/>
    </source>
</evidence>
<dbReference type="GO" id="GO:0004553">
    <property type="term" value="F:hydrolase activity, hydrolyzing O-glycosyl compounds"/>
    <property type="evidence" value="ECO:0007669"/>
    <property type="project" value="InterPro"/>
</dbReference>
<dbReference type="EMBL" id="JNBS01002747">
    <property type="protein sequence ID" value="OQR89430.1"/>
    <property type="molecule type" value="Genomic_DNA"/>
</dbReference>
<sequence length="571" mass="62892">MASGITSPRVREENTDEFTFVDRSNSPSAYKRFESGAIDSDDVSRLTEVSDEPSMLGEIQHIAVPRPRKKYAGMGVNGCCRCLIAWRRRILWLILICGLIAVVAYFVLKLIVQSKYESSTSESKSNKVSSIGVIKDGLPDGSSDVSVGVNPSVYPNTKCKLPNYTSQNGKIYATGPSGKQQAISIKGINWSGMETGNAIPYGLWANGQNGTTVYEIASFLSRNNFNSVRLPLCVESILQDRVPNTELINIYANSAIDVSSYLKLISSIVKAFAYREISVLLDIHVLTITDIGSTWTSNAISEASFLSAIDTLTKTFCNDNHWNIIGVDLKNEPSAASWGDKGANDWSVGATTIGNRVLQGCPNWLTFIEGVNSLHTMTLPTGEFINYYDWWGGGLQNAEDYPISLSTPNKIVYAPHYYSPSVYPQMYLLKRGTQDSDLIGNVVEWDNATLKSIVLATANNMFGYLTQSQGGAIVLGEFGGLYTQDRHANYTVRRVIEYCMTMVQQTGFAGGYVWSLNPESTYNYNPSDHKGIWQEGLVGADWVTVNIPYLNALKQLDSMPNLSKFPCMSSI</sequence>
<keyword evidence="5 7" id="KW-0326">Glycosidase</keyword>
<name>A0A1V9YV46_9STRA</name>
<evidence type="ECO:0000256" key="7">
    <source>
        <dbReference type="RuleBase" id="RU361153"/>
    </source>
</evidence>
<keyword evidence="8" id="KW-0472">Membrane</keyword>
<organism evidence="10 11">
    <name type="scientific">Thraustotheca clavata</name>
    <dbReference type="NCBI Taxonomy" id="74557"/>
    <lineage>
        <taxon>Eukaryota</taxon>
        <taxon>Sar</taxon>
        <taxon>Stramenopiles</taxon>
        <taxon>Oomycota</taxon>
        <taxon>Saprolegniomycetes</taxon>
        <taxon>Saprolegniales</taxon>
        <taxon>Achlyaceae</taxon>
        <taxon>Thraustotheca</taxon>
    </lineage>
</organism>
<comment type="similarity">
    <text evidence="1 7">Belongs to the glycosyl hydrolase 5 (cellulase A) family.</text>
</comment>
<dbReference type="PANTHER" id="PTHR35923:SF2">
    <property type="entry name" value="ENDOGLUCANASE"/>
    <property type="match status" value="1"/>
</dbReference>
<feature type="transmembrane region" description="Helical" evidence="8">
    <location>
        <begin position="90"/>
        <end position="112"/>
    </location>
</feature>
<evidence type="ECO:0000313" key="11">
    <source>
        <dbReference type="Proteomes" id="UP000243217"/>
    </source>
</evidence>
<evidence type="ECO:0000256" key="8">
    <source>
        <dbReference type="SAM" id="Phobius"/>
    </source>
</evidence>
<keyword evidence="2 7" id="KW-0378">Hydrolase</keyword>
<dbReference type="AlphaFoldDB" id="A0A1V9YV46"/>
<protein>
    <submittedName>
        <fullName evidence="10">Cell 5A endo-1,4-betaglucanase</fullName>
    </submittedName>
</protein>
<dbReference type="OrthoDB" id="442731at2759"/>
<evidence type="ECO:0000256" key="2">
    <source>
        <dbReference type="ARBA" id="ARBA00022801"/>
    </source>
</evidence>